<comment type="similarity">
    <text evidence="1">Belongs to the ClpA/ClpB family. Torsin subfamily.</text>
</comment>
<dbReference type="InterPro" id="IPR049337">
    <property type="entry name" value="TOR1A_C"/>
</dbReference>
<dbReference type="RefSeq" id="XP_022321620.1">
    <property type="nucleotide sequence ID" value="XM_022465912.1"/>
</dbReference>
<reference evidence="4" key="1">
    <citation type="submission" date="2025-08" db="UniProtKB">
        <authorList>
            <consortium name="RefSeq"/>
        </authorList>
    </citation>
    <scope>IDENTIFICATION</scope>
    <source>
        <tissue evidence="4">Whole sample</tissue>
    </source>
</reference>
<dbReference type="GO" id="GO:0071218">
    <property type="term" value="P:cellular response to misfolded protein"/>
    <property type="evidence" value="ECO:0007669"/>
    <property type="project" value="TreeGrafter"/>
</dbReference>
<dbReference type="PANTHER" id="PTHR10760">
    <property type="entry name" value="TORSIN"/>
    <property type="match status" value="1"/>
</dbReference>
<gene>
    <name evidence="4" type="primary">LOC111123521</name>
</gene>
<dbReference type="GO" id="GO:0005737">
    <property type="term" value="C:cytoplasm"/>
    <property type="evidence" value="ECO:0007669"/>
    <property type="project" value="UniProtKB-ARBA"/>
</dbReference>
<dbReference type="InterPro" id="IPR027417">
    <property type="entry name" value="P-loop_NTPase"/>
</dbReference>
<dbReference type="GO" id="GO:0016887">
    <property type="term" value="F:ATP hydrolysis activity"/>
    <property type="evidence" value="ECO:0007669"/>
    <property type="project" value="InterPro"/>
</dbReference>
<dbReference type="GO" id="GO:0012505">
    <property type="term" value="C:endomembrane system"/>
    <property type="evidence" value="ECO:0007669"/>
    <property type="project" value="UniProtKB-ARBA"/>
</dbReference>
<name>A0A8B8D1I1_CRAVI</name>
<dbReference type="OrthoDB" id="19623at2759"/>
<dbReference type="AlphaFoldDB" id="A0A8B8D1I1"/>
<dbReference type="Pfam" id="PF06309">
    <property type="entry name" value="Torsin"/>
    <property type="match status" value="1"/>
</dbReference>
<protein>
    <submittedName>
        <fullName evidence="4">Torsin-1A-like</fullName>
    </submittedName>
</protein>
<keyword evidence="3" id="KW-1185">Reference proteome</keyword>
<accession>A0A8B8D1I1</accession>
<dbReference type="PANTHER" id="PTHR10760:SF2">
    <property type="entry name" value="LD13476P-RELATED"/>
    <property type="match status" value="1"/>
</dbReference>
<evidence type="ECO:0000313" key="3">
    <source>
        <dbReference type="Proteomes" id="UP000694844"/>
    </source>
</evidence>
<evidence type="ECO:0000259" key="2">
    <source>
        <dbReference type="Pfam" id="PF21376"/>
    </source>
</evidence>
<organism evidence="3 4">
    <name type="scientific">Crassostrea virginica</name>
    <name type="common">Eastern oyster</name>
    <dbReference type="NCBI Taxonomy" id="6565"/>
    <lineage>
        <taxon>Eukaryota</taxon>
        <taxon>Metazoa</taxon>
        <taxon>Spiralia</taxon>
        <taxon>Lophotrochozoa</taxon>
        <taxon>Mollusca</taxon>
        <taxon>Bivalvia</taxon>
        <taxon>Autobranchia</taxon>
        <taxon>Pteriomorphia</taxon>
        <taxon>Ostreida</taxon>
        <taxon>Ostreoidea</taxon>
        <taxon>Ostreidae</taxon>
        <taxon>Crassostrea</taxon>
    </lineage>
</organism>
<evidence type="ECO:0000313" key="4">
    <source>
        <dbReference type="RefSeq" id="XP_022321620.1"/>
    </source>
</evidence>
<dbReference type="Gene3D" id="3.40.50.300">
    <property type="entry name" value="P-loop containing nucleotide triphosphate hydrolases"/>
    <property type="match status" value="1"/>
</dbReference>
<dbReference type="SUPFAM" id="SSF52540">
    <property type="entry name" value="P-loop containing nucleoside triphosphate hydrolases"/>
    <property type="match status" value="1"/>
</dbReference>
<proteinExistence type="inferred from homology"/>
<dbReference type="InterPro" id="IPR010448">
    <property type="entry name" value="Torsin"/>
</dbReference>
<dbReference type="GeneID" id="111123521"/>
<dbReference type="Proteomes" id="UP000694844">
    <property type="component" value="Chromosome 3"/>
</dbReference>
<sequence>MEEEPMDISGEERDFFGTSKELPLRFKESNQKWGFNATVCSSSPVRHENRQYGRSASVDEVRQRLKTNVELLRTVSEDVSGSKIPIRSLTPKKRYSMNEPLPKKPKIVGPGHPDYKPVLKKSKETHSLLKKSKGKFIAWGILIAICFAGKFYLSYNEECKLIIDFPNLEKNFDQFLYGQHIAKNISLSTLALYWEQSEATNHTHLKPIVFSFQGWTGVGKNFVTKIVSNSLHMRHIKTFLIPMHFPSPKVETYGKDISKAIRKHIRHCCFNVFIFDEMDKAPPSLIKGLKSVLKSLKNKEFDNQWIVFIFLSNSKGSDINNFLFSEIAAGRKREDLTYEEFHSVLHENSEKEWYHELHKDNLIDVYVPFLPLNTTHVEYCIKQDLHRKHKAPSKDLVQKIFRDLSFFQPAGSPVQYSLTGCKRVSDKVDLHITYVD</sequence>
<feature type="domain" description="Torsin-1A C-terminal" evidence="2">
    <location>
        <begin position="375"/>
        <end position="429"/>
    </location>
</feature>
<dbReference type="KEGG" id="cvn:111123521"/>
<evidence type="ECO:0000256" key="1">
    <source>
        <dbReference type="ARBA" id="ARBA00006235"/>
    </source>
</evidence>
<dbReference type="Pfam" id="PF21376">
    <property type="entry name" value="TOR1A_C"/>
    <property type="match status" value="1"/>
</dbReference>
<dbReference type="GO" id="GO:0005524">
    <property type="term" value="F:ATP binding"/>
    <property type="evidence" value="ECO:0007669"/>
    <property type="project" value="InterPro"/>
</dbReference>